<keyword evidence="2" id="KW-1185">Reference proteome</keyword>
<protein>
    <submittedName>
        <fullName evidence="1">Putative virion structural protein</fullName>
    </submittedName>
</protein>
<organism evidence="1 2">
    <name type="scientific">Edwardsiella phage pEt-SU</name>
    <dbReference type="NCBI Taxonomy" id="2562142"/>
    <lineage>
        <taxon>Viruses</taxon>
        <taxon>Duplodnaviria</taxon>
        <taxon>Heunggongvirae</taxon>
        <taxon>Uroviricota</taxon>
        <taxon>Caudoviricetes</taxon>
        <taxon>Chimalliviridae</taxon>
        <taxon>Petsuvirus</taxon>
        <taxon>Petsuvirus pEtSU</taxon>
    </lineage>
</organism>
<evidence type="ECO:0000313" key="1">
    <source>
        <dbReference type="EMBL" id="QBZ70816.1"/>
    </source>
</evidence>
<evidence type="ECO:0000313" key="2">
    <source>
        <dbReference type="Proteomes" id="UP000297195"/>
    </source>
</evidence>
<dbReference type="InterPro" id="IPR055907">
    <property type="entry name" value="DUF7484"/>
</dbReference>
<reference evidence="1 2" key="1">
    <citation type="submission" date="2019-03" db="EMBL/GenBank/DDBJ databases">
        <authorList>
            <person name="Kim S.G."/>
            <person name="Park S.C."/>
        </authorList>
    </citation>
    <scope>NUCLEOTIDE SEQUENCE [LARGE SCALE GENOMIC DNA]</scope>
</reference>
<name>A0A4D6DYF4_9CAUD</name>
<gene>
    <name evidence="1" type="ORF">pETSU_235</name>
</gene>
<accession>A0A4D6DYF4</accession>
<dbReference type="EMBL" id="MK689364">
    <property type="protein sequence ID" value="QBZ70816.1"/>
    <property type="molecule type" value="Genomic_DNA"/>
</dbReference>
<proteinExistence type="predicted"/>
<sequence>MSAIDFAINYIQDGPSDISPYMLKLAFENPNNGYGSVWQPVNTEFSIDQGIREKVIMKMCAPLMDVAGGTTEVVDLSYARIENLAGGVIAVNVPDFLTGGRRIMQVIEVYPGNINRAIMNGNNFAGYATCGTGQMNNALSRLINGLDDGNVQRTFTNITMTGNNSFIIRDAGSALFNMIAKVVLAFDDHFTTLHPKSHDKFAEWVEWGTKAYIYKHCRRGMQEAVSRFGVTVEDIQDEIQGYSDAGQSFKDMYYNEMKKIFAYSDPKGKADSLKMMVPRKR</sequence>
<dbReference type="Pfam" id="PF24302">
    <property type="entry name" value="DUF7484"/>
    <property type="match status" value="1"/>
</dbReference>
<dbReference type="Proteomes" id="UP000297195">
    <property type="component" value="Segment"/>
</dbReference>